<name>A0A8S1SJC0_9CILI</name>
<protein>
    <submittedName>
        <fullName evidence="1">Uncharacterized protein</fullName>
    </submittedName>
</protein>
<gene>
    <name evidence="1" type="ORF">PPENT_87.1.T0070355</name>
</gene>
<keyword evidence="2" id="KW-1185">Reference proteome</keyword>
<sequence>MGSKPCFCESPKNQYKEINIIIDQFSQEKQIPVKTPQKPVALQMMKSLKKDDEFELFLIMEKYERLLQKQNKRYKATSPSQQIKTETKEITTTYNFYKQIGKIDYQKSKSLSNTKLSTSSQRSTIKSILKKRSTQNQISYQQTSVPQRSFKSVHFDKVSSPKNSVQGQMHIGKRKTFLRSYQQNFQ</sequence>
<evidence type="ECO:0000313" key="2">
    <source>
        <dbReference type="Proteomes" id="UP000689195"/>
    </source>
</evidence>
<proteinExistence type="predicted"/>
<reference evidence="1" key="1">
    <citation type="submission" date="2021-01" db="EMBL/GenBank/DDBJ databases">
        <authorList>
            <consortium name="Genoscope - CEA"/>
            <person name="William W."/>
        </authorList>
    </citation>
    <scope>NUCLEOTIDE SEQUENCE</scope>
</reference>
<dbReference type="Proteomes" id="UP000689195">
    <property type="component" value="Unassembled WGS sequence"/>
</dbReference>
<dbReference type="EMBL" id="CAJJDO010000007">
    <property type="protein sequence ID" value="CAD8138872.1"/>
    <property type="molecule type" value="Genomic_DNA"/>
</dbReference>
<evidence type="ECO:0000313" key="1">
    <source>
        <dbReference type="EMBL" id="CAD8138872.1"/>
    </source>
</evidence>
<comment type="caution">
    <text evidence="1">The sequence shown here is derived from an EMBL/GenBank/DDBJ whole genome shotgun (WGS) entry which is preliminary data.</text>
</comment>
<organism evidence="1 2">
    <name type="scientific">Paramecium pentaurelia</name>
    <dbReference type="NCBI Taxonomy" id="43138"/>
    <lineage>
        <taxon>Eukaryota</taxon>
        <taxon>Sar</taxon>
        <taxon>Alveolata</taxon>
        <taxon>Ciliophora</taxon>
        <taxon>Intramacronucleata</taxon>
        <taxon>Oligohymenophorea</taxon>
        <taxon>Peniculida</taxon>
        <taxon>Parameciidae</taxon>
        <taxon>Paramecium</taxon>
    </lineage>
</organism>
<dbReference type="AlphaFoldDB" id="A0A8S1SJC0"/>
<accession>A0A8S1SJC0</accession>